<name>A0ABP0TQ12_9BRYO</name>
<organism evidence="2 3">
    <name type="scientific">Sphagnum troendelagicum</name>
    <dbReference type="NCBI Taxonomy" id="128251"/>
    <lineage>
        <taxon>Eukaryota</taxon>
        <taxon>Viridiplantae</taxon>
        <taxon>Streptophyta</taxon>
        <taxon>Embryophyta</taxon>
        <taxon>Bryophyta</taxon>
        <taxon>Sphagnophytina</taxon>
        <taxon>Sphagnopsida</taxon>
        <taxon>Sphagnales</taxon>
        <taxon>Sphagnaceae</taxon>
        <taxon>Sphagnum</taxon>
    </lineage>
</organism>
<dbReference type="InterPro" id="IPR011990">
    <property type="entry name" value="TPR-like_helical_dom_sf"/>
</dbReference>
<gene>
    <name evidence="2" type="ORF">CSSPTR1EN2_LOCUS6216</name>
</gene>
<sequence>MAFFIWIQGATSDLQCTVISGMQHRGFIVIVESAGPSSGDGQLIPTDLTTEEQLDGGANALNVNSLCTLPAQTVRGSCTPIITCRGASECRVICNFHVGKEPNTAGTREYSDINQKTRDEANQIADSLIQNDGEGAGGTGTFNGSPSSGCFFSAARNCNRPALQDGRTLLESSKTAQDKGKLDDAALSKLVSVCGPYHWMTAGAYSLLAVVLYHTGDFNQAAIYQQKALGINERELGLDHPDNMKSYGDLAVFYYHLQHNELALNAQNEQTTLEILKAKLGPNDLCTQDAAVWLNTSTPKQLSNKRLLEMAPQNLIRPLPARAISGSLLFSSKRRKVVGVVIQSVSTPSCPSVPADEFNKQASKFLDLDKEKSQSDSVESSETPKAALLCTSILPMSPTEEPLVHGIEVTLKMPDVGMIEESHEDEGWQEAVPRGRLYGGVKSCEDIASKESECQEDMQSNSGTNTSAMQVTESVIEKEDRGKSASAGAAVTQTATQTAHQILPGNFIDQASIGTPSCCSSSKAGNSVADQSQQDKKFTPQIVKEEESPPVPDKVAIKELPHIATQAEVISVPSAVFKLPLAPHIHTETETPTAIASTAAPENLPGNDNLPASENITKVSISRNDAPLEFGAEKGETVLSVSASEILTDMDEELQIECVSAEEVILAKQPMASDVPDSEFTVYSPKRLSPAAPPFKPGVSIKGVEPTTVAVTPLKDGKTLVLPGIHPQMYPFVPAPLKCSVQMNPNAREFIFLYLRNQLAQPVSPPALAVPVSPTSEIQTVSELAVAVAEYSENVEASSSEEKALEEEEEQVVHQNGLLEQSPESEGGVESPQVTGTKEKVETNSSQAGELEEGVQITQNGLVHLEIQQIECIESQEAQYGKPAICCHLHLMDSAGSPELEFHVRCTASVKTEEQKQ</sequence>
<dbReference type="EMBL" id="OZ019905">
    <property type="protein sequence ID" value="CAK9202056.1"/>
    <property type="molecule type" value="Genomic_DNA"/>
</dbReference>
<dbReference type="Proteomes" id="UP001497512">
    <property type="component" value="Chromosome 13"/>
</dbReference>
<dbReference type="InterPro" id="IPR027523">
    <property type="entry name" value="CLU_prot"/>
</dbReference>
<proteinExistence type="predicted"/>
<dbReference type="Pfam" id="PF13374">
    <property type="entry name" value="TPR_10"/>
    <property type="match status" value="1"/>
</dbReference>
<evidence type="ECO:0000256" key="1">
    <source>
        <dbReference type="SAM" id="MobiDB-lite"/>
    </source>
</evidence>
<dbReference type="PANTHER" id="PTHR12601:SF39">
    <property type="entry name" value="PROTEIN REDUCED CHLOROPLAST COVERAGE 2"/>
    <property type="match status" value="1"/>
</dbReference>
<dbReference type="Gene3D" id="1.25.40.10">
    <property type="entry name" value="Tetratricopeptide repeat domain"/>
    <property type="match status" value="1"/>
</dbReference>
<reference evidence="2" key="1">
    <citation type="submission" date="2024-02" db="EMBL/GenBank/DDBJ databases">
        <authorList>
            <consortium name="ELIXIR-Norway"/>
            <consortium name="Elixir Norway"/>
        </authorList>
    </citation>
    <scope>NUCLEOTIDE SEQUENCE</scope>
</reference>
<evidence type="ECO:0000313" key="3">
    <source>
        <dbReference type="Proteomes" id="UP001497512"/>
    </source>
</evidence>
<dbReference type="SUPFAM" id="SSF48452">
    <property type="entry name" value="TPR-like"/>
    <property type="match status" value="1"/>
</dbReference>
<feature type="region of interest" description="Disordered" evidence="1">
    <location>
        <begin position="797"/>
        <end position="850"/>
    </location>
</feature>
<protein>
    <submittedName>
        <fullName evidence="2">Uncharacterized protein</fullName>
    </submittedName>
</protein>
<accession>A0ABP0TQ12</accession>
<dbReference type="PANTHER" id="PTHR12601">
    <property type="entry name" value="EUKARYOTIC TRANSLATION INITIATION FACTOR 3 SUBUNIT EIF-3"/>
    <property type="match status" value="1"/>
</dbReference>
<keyword evidence="3" id="KW-1185">Reference proteome</keyword>
<evidence type="ECO:0000313" key="2">
    <source>
        <dbReference type="EMBL" id="CAK9202056.1"/>
    </source>
</evidence>